<dbReference type="InterPro" id="IPR034733">
    <property type="entry name" value="AcCoA_carboxyl_beta"/>
</dbReference>
<dbReference type="PROSITE" id="PS00188">
    <property type="entry name" value="BIOTIN"/>
    <property type="match status" value="1"/>
</dbReference>
<accession>A0A356LLL3</accession>
<dbReference type="InterPro" id="IPR011761">
    <property type="entry name" value="ATP-grasp"/>
</dbReference>
<dbReference type="Pfam" id="PF01039">
    <property type="entry name" value="Carboxyl_trans"/>
    <property type="match status" value="1"/>
</dbReference>
<dbReference type="InterPro" id="IPR005481">
    <property type="entry name" value="BC-like_N"/>
</dbReference>
<feature type="domain" description="ATP-grasp" evidence="11">
    <location>
        <begin position="118"/>
        <end position="319"/>
    </location>
</feature>
<evidence type="ECO:0000259" key="10">
    <source>
        <dbReference type="PROSITE" id="PS50968"/>
    </source>
</evidence>
<proteinExistence type="predicted"/>
<evidence type="ECO:0000256" key="7">
    <source>
        <dbReference type="ARBA" id="ARBA00023267"/>
    </source>
</evidence>
<dbReference type="GO" id="GO:0005524">
    <property type="term" value="F:ATP binding"/>
    <property type="evidence" value="ECO:0007669"/>
    <property type="project" value="UniProtKB-UniRule"/>
</dbReference>
<keyword evidence="8" id="KW-0511">Multifunctional enzyme</keyword>
<dbReference type="UniPathway" id="UPA00655">
    <property type="reaction ID" value="UER00711"/>
</dbReference>
<evidence type="ECO:0000256" key="5">
    <source>
        <dbReference type="ARBA" id="ARBA00022741"/>
    </source>
</evidence>
<dbReference type="InterPro" id="IPR051602">
    <property type="entry name" value="ACC_Biotin_Carboxylase"/>
</dbReference>
<dbReference type="InterPro" id="IPR005479">
    <property type="entry name" value="CPAse_ATP-bd"/>
</dbReference>
<dbReference type="Gene3D" id="2.40.50.100">
    <property type="match status" value="1"/>
</dbReference>
<organism evidence="15 16">
    <name type="scientific">Advenella kashmirensis</name>
    <dbReference type="NCBI Taxonomy" id="310575"/>
    <lineage>
        <taxon>Bacteria</taxon>
        <taxon>Pseudomonadati</taxon>
        <taxon>Pseudomonadota</taxon>
        <taxon>Betaproteobacteria</taxon>
        <taxon>Burkholderiales</taxon>
        <taxon>Alcaligenaceae</taxon>
    </lineage>
</organism>
<dbReference type="PROSITE" id="PS50979">
    <property type="entry name" value="BC"/>
    <property type="match status" value="1"/>
</dbReference>
<evidence type="ECO:0000256" key="4">
    <source>
        <dbReference type="ARBA" id="ARBA00022598"/>
    </source>
</evidence>
<dbReference type="InterPro" id="IPR001882">
    <property type="entry name" value="Biotin_BS"/>
</dbReference>
<evidence type="ECO:0000256" key="1">
    <source>
        <dbReference type="ARBA" id="ARBA00001953"/>
    </source>
</evidence>
<dbReference type="AlphaFoldDB" id="A0A356LLL3"/>
<dbReference type="InterPro" id="IPR029045">
    <property type="entry name" value="ClpP/crotonase-like_dom_sf"/>
</dbReference>
<dbReference type="SMART" id="SM00878">
    <property type="entry name" value="Biotin_carb_C"/>
    <property type="match status" value="1"/>
</dbReference>
<comment type="cofactor">
    <cofactor evidence="1">
        <name>biotin</name>
        <dbReference type="ChEBI" id="CHEBI:57586"/>
    </cofactor>
</comment>
<dbReference type="SUPFAM" id="SSF52440">
    <property type="entry name" value="PreATP-grasp domain"/>
    <property type="match status" value="1"/>
</dbReference>
<dbReference type="PROSITE" id="PS50989">
    <property type="entry name" value="COA_CT_CTER"/>
    <property type="match status" value="1"/>
</dbReference>
<dbReference type="Gene3D" id="3.90.226.10">
    <property type="entry name" value="2-enoyl-CoA Hydratase, Chain A, domain 1"/>
    <property type="match status" value="2"/>
</dbReference>
<evidence type="ECO:0000259" key="12">
    <source>
        <dbReference type="PROSITE" id="PS50979"/>
    </source>
</evidence>
<dbReference type="GO" id="GO:0046872">
    <property type="term" value="F:metal ion binding"/>
    <property type="evidence" value="ECO:0007669"/>
    <property type="project" value="InterPro"/>
</dbReference>
<evidence type="ECO:0000256" key="9">
    <source>
        <dbReference type="PROSITE-ProRule" id="PRU00409"/>
    </source>
</evidence>
<reference evidence="15 16" key="1">
    <citation type="journal article" date="2018" name="Nat. Biotechnol.">
        <title>A standardized bacterial taxonomy based on genome phylogeny substantially revises the tree of life.</title>
        <authorList>
            <person name="Parks D.H."/>
            <person name="Chuvochina M."/>
            <person name="Waite D.W."/>
            <person name="Rinke C."/>
            <person name="Skarshewski A."/>
            <person name="Chaumeil P.A."/>
            <person name="Hugenholtz P."/>
        </authorList>
    </citation>
    <scope>NUCLEOTIDE SEQUENCE [LARGE SCALE GENOMIC DNA]</scope>
    <source>
        <strain evidence="15">UBA10707</strain>
    </source>
</reference>
<dbReference type="PANTHER" id="PTHR48095:SF5">
    <property type="entry name" value="BLL7292 PROTEIN"/>
    <property type="match status" value="1"/>
</dbReference>
<feature type="domain" description="Biotin carboxylation" evidence="12">
    <location>
        <begin position="1"/>
        <end position="456"/>
    </location>
</feature>
<dbReference type="SUPFAM" id="SSF52096">
    <property type="entry name" value="ClpP/crotonase"/>
    <property type="match status" value="2"/>
</dbReference>
<keyword evidence="7" id="KW-0092">Biotin</keyword>
<keyword evidence="6 9" id="KW-0067">ATP-binding</keyword>
<gene>
    <name evidence="15" type="ORF">DD666_18700</name>
</gene>
<evidence type="ECO:0000259" key="11">
    <source>
        <dbReference type="PROSITE" id="PS50975"/>
    </source>
</evidence>
<dbReference type="SUPFAM" id="SSF51246">
    <property type="entry name" value="Rudiment single hybrid motif"/>
    <property type="match status" value="1"/>
</dbReference>
<dbReference type="SUPFAM" id="SSF51230">
    <property type="entry name" value="Single hybrid motif"/>
    <property type="match status" value="1"/>
</dbReference>
<dbReference type="InterPro" id="IPR011763">
    <property type="entry name" value="COA_CT_C"/>
</dbReference>
<comment type="caution">
    <text evidence="15">The sequence shown here is derived from an EMBL/GenBank/DDBJ whole genome shotgun (WGS) entry which is preliminary data.</text>
</comment>
<dbReference type="InterPro" id="IPR005482">
    <property type="entry name" value="Biotin_COase_C"/>
</dbReference>
<evidence type="ECO:0000259" key="14">
    <source>
        <dbReference type="PROSITE" id="PS50989"/>
    </source>
</evidence>
<dbReference type="GO" id="GO:2001295">
    <property type="term" value="P:malonyl-CoA biosynthetic process"/>
    <property type="evidence" value="ECO:0007669"/>
    <property type="project" value="UniProtKB-UniPathway"/>
</dbReference>
<dbReference type="Pfam" id="PF02786">
    <property type="entry name" value="CPSase_L_D2"/>
    <property type="match status" value="1"/>
</dbReference>
<dbReference type="SUPFAM" id="SSF56059">
    <property type="entry name" value="Glutathione synthetase ATP-binding domain-like"/>
    <property type="match status" value="1"/>
</dbReference>
<dbReference type="InterPro" id="IPR016185">
    <property type="entry name" value="PreATP-grasp_dom_sf"/>
</dbReference>
<dbReference type="Gene3D" id="3.30.470.20">
    <property type="entry name" value="ATP-grasp fold, B domain"/>
    <property type="match status" value="1"/>
</dbReference>
<feature type="domain" description="CoA carboxyltransferase N-terminal" evidence="13">
    <location>
        <begin position="587"/>
        <end position="858"/>
    </location>
</feature>
<keyword evidence="4" id="KW-0436">Ligase</keyword>
<evidence type="ECO:0000313" key="16">
    <source>
        <dbReference type="Proteomes" id="UP000264036"/>
    </source>
</evidence>
<feature type="domain" description="Lipoyl-binding" evidence="10">
    <location>
        <begin position="493"/>
        <end position="570"/>
    </location>
</feature>
<dbReference type="PROSITE" id="PS50968">
    <property type="entry name" value="BIOTINYL_LIPOYL"/>
    <property type="match status" value="1"/>
</dbReference>
<dbReference type="Proteomes" id="UP000264036">
    <property type="component" value="Unassembled WGS sequence"/>
</dbReference>
<dbReference type="PROSITE" id="PS50975">
    <property type="entry name" value="ATP_GRASP"/>
    <property type="match status" value="1"/>
</dbReference>
<feature type="domain" description="CoA carboxyltransferase C-terminal" evidence="14">
    <location>
        <begin position="855"/>
        <end position="1105"/>
    </location>
</feature>
<dbReference type="Pfam" id="PF00289">
    <property type="entry name" value="Biotin_carb_N"/>
    <property type="match status" value="1"/>
</dbReference>
<dbReference type="InterPro" id="IPR011054">
    <property type="entry name" value="Rudment_hybrid_motif"/>
</dbReference>
<dbReference type="InterPro" id="IPR013815">
    <property type="entry name" value="ATP_grasp_subdomain_1"/>
</dbReference>
<dbReference type="CDD" id="cd06850">
    <property type="entry name" value="biotinyl_domain"/>
    <property type="match status" value="1"/>
</dbReference>
<dbReference type="PANTHER" id="PTHR48095">
    <property type="entry name" value="PYRUVATE CARBOXYLASE SUBUNIT A"/>
    <property type="match status" value="1"/>
</dbReference>
<dbReference type="Gene3D" id="3.40.50.20">
    <property type="match status" value="1"/>
</dbReference>
<dbReference type="InterPro" id="IPR011764">
    <property type="entry name" value="Biotin_carboxylation_dom"/>
</dbReference>
<evidence type="ECO:0000259" key="13">
    <source>
        <dbReference type="PROSITE" id="PS50980"/>
    </source>
</evidence>
<dbReference type="GO" id="GO:0003989">
    <property type="term" value="F:acetyl-CoA carboxylase activity"/>
    <property type="evidence" value="ECO:0007669"/>
    <property type="project" value="UniProtKB-EC"/>
</dbReference>
<name>A0A356LLL3_9BURK</name>
<sequence>MKKILVANRGEIAVRILRAIRDLGMHSVAVYSSDDSNSRHRILADASVALHAAGPSAYIDIDAIIAAAQSEGCDAIHPGYGFLSERPDFAQVCAAAGITFIGPEIRQLALFGDKGSALKLARECGVPVMPATHGDATLEEIVQFFDEQGGVGVVIKAVGGGGGRGMRVVTSKVQIPELYARCRSEAMSAFGVDALYAERLVNRARHIEVQIVGDGSHVVALGERDCTLQRRFQKVVEIAPSPVLKAQLRTDILAASSKLASKVNYRSLGTFEFLVEEDENGVQTDFVFIEANPRLQVEHTITEQVAGVDLVALQIGIAQGKSLEALGLNPESPPQIKGYAIQVRITAESTDADGLARPAHGRLERFDPPMGPDVRVDTHAYSGYCPAPAFDTLLAKLIVSSSSDDFSNVVRRLRRSLAEFRIAGVSTNIHLLKALVDRDDFLQQKNHTRYIESILADLVATASALESEQEAKELPMSEATHTAAASPVTKNVVQEVLDAGLVGSRAPLSGRVVEVLVGVGDAVLNGQSIAVIEAMKMEHSVVAEVNGQVVDVRADNGSQIAEGDILVVLEQALDSTDAEVAVETVDLMAIRPDLQAVLDRHAILYDDARPDAVAKRRARGQRTARENLADLCDDGSFVEYGALVVAAQATRRTKEDLMVNTPADGIVTGIGNINGAQFGYDKSLSAVMAYDATVLAGTQGKRNHIKTDRLVERARRDEMPFVLFAEGGGGRPGDVDFPFVSGLYQPSFAALAELSGEVPLLGIVSGRCFAGNAAFLGVCDVIIADKNSNIGMAGPAMIEGGGLGKFKPEEVGPASVQFANGVIDILVENEAQAVELAKHYLSMFQGRTKDWSAPNPLELRHVVPENRLRVYDSRKAIEGIADVGSILMLRSGFGHGMHTALARVEGQPVGIIANNPHHLGGAIDADAADKAARFMNLCDVHGLPIISLIDTPGFMVGPDEEAKAQVRHVSRMFVTAAKLRVAILAIALRKGYGLGAMAMAGGGFRSASCSVSWPTGEFGPMGLEGSIRLGFKKELGNVPEGPERQALYDQLVARAYERGHAINVASTTEIDAVIDPAQTRTWIRQGIASASLRAARPRRSFIDTW</sequence>
<dbReference type="Pfam" id="PF02785">
    <property type="entry name" value="Biotin_carb_C"/>
    <property type="match status" value="1"/>
</dbReference>
<dbReference type="Gene3D" id="3.30.1490.20">
    <property type="entry name" value="ATP-grasp fold, A domain"/>
    <property type="match status" value="1"/>
</dbReference>
<dbReference type="EC" id="6.4.1.2" evidence="3"/>
<evidence type="ECO:0000256" key="6">
    <source>
        <dbReference type="ARBA" id="ARBA00022840"/>
    </source>
</evidence>
<dbReference type="InterPro" id="IPR011053">
    <property type="entry name" value="Single_hybrid_motif"/>
</dbReference>
<dbReference type="EMBL" id="DOEK01000039">
    <property type="protein sequence ID" value="HBP31425.1"/>
    <property type="molecule type" value="Genomic_DNA"/>
</dbReference>
<evidence type="ECO:0000313" key="15">
    <source>
        <dbReference type="EMBL" id="HBP31425.1"/>
    </source>
</evidence>
<dbReference type="InterPro" id="IPR000089">
    <property type="entry name" value="Biotin_lipoyl"/>
</dbReference>
<dbReference type="Pfam" id="PF00364">
    <property type="entry name" value="Biotin_lipoyl"/>
    <property type="match status" value="1"/>
</dbReference>
<evidence type="ECO:0000256" key="2">
    <source>
        <dbReference type="ARBA" id="ARBA00004956"/>
    </source>
</evidence>
<keyword evidence="5 9" id="KW-0547">Nucleotide-binding</keyword>
<comment type="pathway">
    <text evidence="2">Lipid metabolism; malonyl-CoA biosynthesis; malonyl-CoA from acetyl-CoA: step 1/1.</text>
</comment>
<dbReference type="InterPro" id="IPR011762">
    <property type="entry name" value="COA_CT_N"/>
</dbReference>
<evidence type="ECO:0000256" key="3">
    <source>
        <dbReference type="ARBA" id="ARBA00013058"/>
    </source>
</evidence>
<evidence type="ECO:0000256" key="8">
    <source>
        <dbReference type="ARBA" id="ARBA00023268"/>
    </source>
</evidence>
<protein>
    <recommendedName>
        <fullName evidence="3">acetyl-CoA carboxylase</fullName>
        <ecNumber evidence="3">6.4.1.2</ecNumber>
    </recommendedName>
</protein>
<dbReference type="PROSITE" id="PS00867">
    <property type="entry name" value="CPSASE_2"/>
    <property type="match status" value="1"/>
</dbReference>
<dbReference type="PROSITE" id="PS50980">
    <property type="entry name" value="COA_CT_NTER"/>
    <property type="match status" value="1"/>
</dbReference>